<keyword evidence="7" id="KW-1185">Reference proteome</keyword>
<accession>A0A6A4N7T6</accession>
<name>A0A6A4N7T6_LUPAL</name>
<dbReference type="EMBL" id="WOCE01000021">
    <property type="protein sequence ID" value="KAE9590056.1"/>
    <property type="molecule type" value="Genomic_DNA"/>
</dbReference>
<protein>
    <recommendedName>
        <fullName evidence="5">Cation/H(+) antiporter central domain-containing protein</fullName>
    </recommendedName>
</protein>
<keyword evidence="4" id="KW-0406">Ion transport</keyword>
<dbReference type="AlphaFoldDB" id="A0A6A4N7T6"/>
<dbReference type="PANTHER" id="PTHR32468:SF34">
    <property type="entry name" value="CATION_H(+) ANTIPORTER 18"/>
    <property type="match status" value="1"/>
</dbReference>
<sequence length="68" mass="7651">MINLIEASRGTQNQNALCVYAMHLKEFSERSSSILMVHKARKNGLPFFNKCHGGHVVVAFEAYCQPNL</sequence>
<evidence type="ECO:0000256" key="2">
    <source>
        <dbReference type="ARBA" id="ARBA00022538"/>
    </source>
</evidence>
<dbReference type="Proteomes" id="UP000447434">
    <property type="component" value="Chromosome 21"/>
</dbReference>
<dbReference type="GO" id="GO:0006885">
    <property type="term" value="P:regulation of pH"/>
    <property type="evidence" value="ECO:0007669"/>
    <property type="project" value="TreeGrafter"/>
</dbReference>
<comment type="caution">
    <text evidence="6">The sequence shown here is derived from an EMBL/GenBank/DDBJ whole genome shotgun (WGS) entry which is preliminary data.</text>
</comment>
<dbReference type="InterPro" id="IPR057291">
    <property type="entry name" value="CHX17_2nd"/>
</dbReference>
<keyword evidence="2" id="KW-0633">Potassium transport</keyword>
<feature type="domain" description="Cation/H(+) antiporter central" evidence="5">
    <location>
        <begin position="16"/>
        <end position="65"/>
    </location>
</feature>
<dbReference type="GO" id="GO:0098662">
    <property type="term" value="P:inorganic cation transmembrane transport"/>
    <property type="evidence" value="ECO:0007669"/>
    <property type="project" value="TreeGrafter"/>
</dbReference>
<reference evidence="7" key="1">
    <citation type="journal article" date="2020" name="Nat. Commun.">
        <title>Genome sequence of the cluster root forming white lupin.</title>
        <authorList>
            <person name="Hufnagel B."/>
            <person name="Marques A."/>
            <person name="Soriano A."/>
            <person name="Marques L."/>
            <person name="Divol F."/>
            <person name="Doumas P."/>
            <person name="Sallet E."/>
            <person name="Mancinotti D."/>
            <person name="Carrere S."/>
            <person name="Marande W."/>
            <person name="Arribat S."/>
            <person name="Keller J."/>
            <person name="Huneau C."/>
            <person name="Blein T."/>
            <person name="Aime D."/>
            <person name="Laguerre M."/>
            <person name="Taylor J."/>
            <person name="Schubert V."/>
            <person name="Nelson M."/>
            <person name="Geu-Flores F."/>
            <person name="Crespi M."/>
            <person name="Gallardo-Guerrero K."/>
            <person name="Delaux P.-M."/>
            <person name="Salse J."/>
            <person name="Berges H."/>
            <person name="Guyot R."/>
            <person name="Gouzy J."/>
            <person name="Peret B."/>
        </authorList>
    </citation>
    <scope>NUCLEOTIDE SEQUENCE [LARGE SCALE GENOMIC DNA]</scope>
    <source>
        <strain evidence="7">cv. Amiga</strain>
    </source>
</reference>
<evidence type="ECO:0000259" key="5">
    <source>
        <dbReference type="Pfam" id="PF23256"/>
    </source>
</evidence>
<dbReference type="PANTHER" id="PTHR32468">
    <property type="entry name" value="CATION/H + ANTIPORTER"/>
    <property type="match status" value="1"/>
</dbReference>
<dbReference type="Pfam" id="PF23256">
    <property type="entry name" value="CHX17_2nd"/>
    <property type="match status" value="1"/>
</dbReference>
<evidence type="ECO:0000256" key="4">
    <source>
        <dbReference type="ARBA" id="ARBA00023065"/>
    </source>
</evidence>
<evidence type="ECO:0000256" key="1">
    <source>
        <dbReference type="ARBA" id="ARBA00022448"/>
    </source>
</evidence>
<evidence type="ECO:0000313" key="6">
    <source>
        <dbReference type="EMBL" id="KAE9590056.1"/>
    </source>
</evidence>
<proteinExistence type="predicted"/>
<keyword evidence="1" id="KW-0813">Transport</keyword>
<keyword evidence="3" id="KW-0630">Potassium</keyword>
<dbReference type="InterPro" id="IPR050794">
    <property type="entry name" value="CPA2_transporter"/>
</dbReference>
<dbReference type="GO" id="GO:0012505">
    <property type="term" value="C:endomembrane system"/>
    <property type="evidence" value="ECO:0007669"/>
    <property type="project" value="TreeGrafter"/>
</dbReference>
<dbReference type="GO" id="GO:0006813">
    <property type="term" value="P:potassium ion transport"/>
    <property type="evidence" value="ECO:0007669"/>
    <property type="project" value="UniProtKB-KW"/>
</dbReference>
<organism evidence="6 7">
    <name type="scientific">Lupinus albus</name>
    <name type="common">White lupine</name>
    <name type="synonym">Lupinus termis</name>
    <dbReference type="NCBI Taxonomy" id="3870"/>
    <lineage>
        <taxon>Eukaryota</taxon>
        <taxon>Viridiplantae</taxon>
        <taxon>Streptophyta</taxon>
        <taxon>Embryophyta</taxon>
        <taxon>Tracheophyta</taxon>
        <taxon>Spermatophyta</taxon>
        <taxon>Magnoliopsida</taxon>
        <taxon>eudicotyledons</taxon>
        <taxon>Gunneridae</taxon>
        <taxon>Pentapetalae</taxon>
        <taxon>rosids</taxon>
        <taxon>fabids</taxon>
        <taxon>Fabales</taxon>
        <taxon>Fabaceae</taxon>
        <taxon>Papilionoideae</taxon>
        <taxon>50 kb inversion clade</taxon>
        <taxon>genistoids sensu lato</taxon>
        <taxon>core genistoids</taxon>
        <taxon>Genisteae</taxon>
        <taxon>Lupinus</taxon>
    </lineage>
</organism>
<evidence type="ECO:0000256" key="3">
    <source>
        <dbReference type="ARBA" id="ARBA00022958"/>
    </source>
</evidence>
<dbReference type="OrthoDB" id="1722196at2759"/>
<gene>
    <name evidence="6" type="ORF">Lalb_Chr21g0315511</name>
</gene>
<evidence type="ECO:0000313" key="7">
    <source>
        <dbReference type="Proteomes" id="UP000447434"/>
    </source>
</evidence>